<accession>A0A0D0ARU1</accession>
<proteinExistence type="predicted"/>
<evidence type="ECO:0000313" key="1">
    <source>
        <dbReference type="EMBL" id="KIK34708.1"/>
    </source>
</evidence>
<dbReference type="EMBL" id="KN835715">
    <property type="protein sequence ID" value="KIK34708.1"/>
    <property type="molecule type" value="Genomic_DNA"/>
</dbReference>
<name>A0A0D0ARU1_9AGAM</name>
<protein>
    <submittedName>
        <fullName evidence="1">Uncharacterized protein</fullName>
    </submittedName>
</protein>
<sequence>MNHRRFTQAYHLPINFDNALLEIKAAPRQGHRCFVSFLEAITLRIAEFNHSAVWSVFQSLALVLHPQH</sequence>
<dbReference type="HOGENOM" id="CLU_2819734_0_0_1"/>
<reference evidence="1 2" key="1">
    <citation type="submission" date="2014-04" db="EMBL/GenBank/DDBJ databases">
        <authorList>
            <consortium name="DOE Joint Genome Institute"/>
            <person name="Kuo A."/>
            <person name="Ruytinx J."/>
            <person name="Rineau F."/>
            <person name="Colpaert J."/>
            <person name="Kohler A."/>
            <person name="Nagy L.G."/>
            <person name="Floudas D."/>
            <person name="Copeland A."/>
            <person name="Barry K.W."/>
            <person name="Cichocki N."/>
            <person name="Veneault-Fourrey C."/>
            <person name="LaButti K."/>
            <person name="Lindquist E.A."/>
            <person name="Lipzen A."/>
            <person name="Lundell T."/>
            <person name="Morin E."/>
            <person name="Murat C."/>
            <person name="Sun H."/>
            <person name="Tunlid A."/>
            <person name="Henrissat B."/>
            <person name="Grigoriev I.V."/>
            <person name="Hibbett D.S."/>
            <person name="Martin F."/>
            <person name="Nordberg H.P."/>
            <person name="Cantor M.N."/>
            <person name="Hua S.X."/>
        </authorList>
    </citation>
    <scope>NUCLEOTIDE SEQUENCE [LARGE SCALE GENOMIC DNA]</scope>
    <source>
        <strain evidence="1 2">UH-Slu-Lm8-n1</strain>
    </source>
</reference>
<dbReference type="Proteomes" id="UP000054485">
    <property type="component" value="Unassembled WGS sequence"/>
</dbReference>
<evidence type="ECO:0000313" key="2">
    <source>
        <dbReference type="Proteomes" id="UP000054485"/>
    </source>
</evidence>
<dbReference type="AlphaFoldDB" id="A0A0D0ARU1"/>
<organism evidence="1 2">
    <name type="scientific">Suillus luteus UH-Slu-Lm8-n1</name>
    <dbReference type="NCBI Taxonomy" id="930992"/>
    <lineage>
        <taxon>Eukaryota</taxon>
        <taxon>Fungi</taxon>
        <taxon>Dikarya</taxon>
        <taxon>Basidiomycota</taxon>
        <taxon>Agaricomycotina</taxon>
        <taxon>Agaricomycetes</taxon>
        <taxon>Agaricomycetidae</taxon>
        <taxon>Boletales</taxon>
        <taxon>Suillineae</taxon>
        <taxon>Suillaceae</taxon>
        <taxon>Suillus</taxon>
    </lineage>
</organism>
<keyword evidence="2" id="KW-1185">Reference proteome</keyword>
<dbReference type="InParanoid" id="A0A0D0ARU1"/>
<gene>
    <name evidence="1" type="ORF">CY34DRAFT_812758</name>
</gene>
<reference evidence="2" key="2">
    <citation type="submission" date="2015-01" db="EMBL/GenBank/DDBJ databases">
        <title>Evolutionary Origins and Diversification of the Mycorrhizal Mutualists.</title>
        <authorList>
            <consortium name="DOE Joint Genome Institute"/>
            <consortium name="Mycorrhizal Genomics Consortium"/>
            <person name="Kohler A."/>
            <person name="Kuo A."/>
            <person name="Nagy L.G."/>
            <person name="Floudas D."/>
            <person name="Copeland A."/>
            <person name="Barry K.W."/>
            <person name="Cichocki N."/>
            <person name="Veneault-Fourrey C."/>
            <person name="LaButti K."/>
            <person name="Lindquist E.A."/>
            <person name="Lipzen A."/>
            <person name="Lundell T."/>
            <person name="Morin E."/>
            <person name="Murat C."/>
            <person name="Riley R."/>
            <person name="Ohm R."/>
            <person name="Sun H."/>
            <person name="Tunlid A."/>
            <person name="Henrissat B."/>
            <person name="Grigoriev I.V."/>
            <person name="Hibbett D.S."/>
            <person name="Martin F."/>
        </authorList>
    </citation>
    <scope>NUCLEOTIDE SEQUENCE [LARGE SCALE GENOMIC DNA]</scope>
    <source>
        <strain evidence="2">UH-Slu-Lm8-n1</strain>
    </source>
</reference>